<keyword evidence="2" id="KW-0812">Transmembrane</keyword>
<feature type="transmembrane region" description="Helical" evidence="2">
    <location>
        <begin position="332"/>
        <end position="357"/>
    </location>
</feature>
<keyword evidence="2" id="KW-1133">Transmembrane helix</keyword>
<dbReference type="EMBL" id="CAUJNA010001968">
    <property type="protein sequence ID" value="CAJ1389904.1"/>
    <property type="molecule type" value="Genomic_DNA"/>
</dbReference>
<protein>
    <recommendedName>
        <fullName evidence="5">Odorant receptor</fullName>
    </recommendedName>
</protein>
<keyword evidence="2" id="KW-0472">Membrane</keyword>
<keyword evidence="1" id="KW-0175">Coiled coil</keyword>
<feature type="transmembrane region" description="Helical" evidence="2">
    <location>
        <begin position="286"/>
        <end position="307"/>
    </location>
</feature>
<accession>A0AA36ILQ4</accession>
<proteinExistence type="predicted"/>
<evidence type="ECO:0000313" key="4">
    <source>
        <dbReference type="Proteomes" id="UP001178507"/>
    </source>
</evidence>
<name>A0AA36ILQ4_9DINO</name>
<feature type="transmembrane region" description="Helical" evidence="2">
    <location>
        <begin position="98"/>
        <end position="117"/>
    </location>
</feature>
<feature type="transmembrane region" description="Helical" evidence="2">
    <location>
        <begin position="454"/>
        <end position="475"/>
    </location>
</feature>
<evidence type="ECO:0008006" key="5">
    <source>
        <dbReference type="Google" id="ProtNLM"/>
    </source>
</evidence>
<gene>
    <name evidence="3" type="ORF">EVOR1521_LOCUS15434</name>
</gene>
<evidence type="ECO:0000313" key="3">
    <source>
        <dbReference type="EMBL" id="CAJ1389904.1"/>
    </source>
</evidence>
<evidence type="ECO:0000256" key="2">
    <source>
        <dbReference type="SAM" id="Phobius"/>
    </source>
</evidence>
<keyword evidence="4" id="KW-1185">Reference proteome</keyword>
<evidence type="ECO:0000256" key="1">
    <source>
        <dbReference type="SAM" id="Coils"/>
    </source>
</evidence>
<dbReference type="AlphaFoldDB" id="A0AA36ILQ4"/>
<comment type="caution">
    <text evidence="3">The sequence shown here is derived from an EMBL/GenBank/DDBJ whole genome shotgun (WGS) entry which is preliminary data.</text>
</comment>
<feature type="transmembrane region" description="Helical" evidence="2">
    <location>
        <begin position="539"/>
        <end position="559"/>
    </location>
</feature>
<dbReference type="Proteomes" id="UP001178507">
    <property type="component" value="Unassembled WGS sequence"/>
</dbReference>
<sequence>MVQMNEILPSEPLECEVMNLLHDHYSSETTVDSEEYEGDYPEVLMDQISQERFNFPVFWEQLVLHLSVPLSIPAYCAAGEFKLLQNTLLWPWRKPSELFFSCIPLICYVNMALFVTFRDRFAEDGINGAEIVMIPTMAMMVHRAMIALKYSALSHTEYQRWRNAPAKIAHTWGLQIQLLTTWLPLPDDVLLTEIDKACQLQGVDLRSIYFEQEVQGTACLQRWQVWEQMQEPHCTADELHSGLACEKLQTAVMEAANEKVEKGVKRVSAHRILHVLWRQAIDNVMVFRKFSFVGLLAAIPTLLPGIWRVCTSYSAGERGWDLFHAAVGNSAPVMYCVVSSALLCLIHCILAGAFAAIGPIHYQRQQIVIDSVRLLTRQTACLYPNLPQVQLCGATACANVRAVLACFEVVLCMGGRYQIRVESYIATLAGSAFIGMSVVLVSVIVGVHTEMNPFTVTTLFFSVFVTVMVFEMIYFGSKANENFGKLGTNICRARWQNVAEKAEDLEEAEQVMSLAMEKIAILAETEPVTLAGTVLTCDLGYSVVSVVSTLILFVVGKLYNWDIPA</sequence>
<feature type="coiled-coil region" evidence="1">
    <location>
        <begin position="498"/>
        <end position="525"/>
    </location>
</feature>
<feature type="transmembrane region" description="Helical" evidence="2">
    <location>
        <begin position="423"/>
        <end position="448"/>
    </location>
</feature>
<organism evidence="3 4">
    <name type="scientific">Effrenium voratum</name>
    <dbReference type="NCBI Taxonomy" id="2562239"/>
    <lineage>
        <taxon>Eukaryota</taxon>
        <taxon>Sar</taxon>
        <taxon>Alveolata</taxon>
        <taxon>Dinophyceae</taxon>
        <taxon>Suessiales</taxon>
        <taxon>Symbiodiniaceae</taxon>
        <taxon>Effrenium</taxon>
    </lineage>
</organism>
<reference evidence="3" key="1">
    <citation type="submission" date="2023-08" db="EMBL/GenBank/DDBJ databases">
        <authorList>
            <person name="Chen Y."/>
            <person name="Shah S."/>
            <person name="Dougan E. K."/>
            <person name="Thang M."/>
            <person name="Chan C."/>
        </authorList>
    </citation>
    <scope>NUCLEOTIDE SEQUENCE</scope>
</reference>